<gene>
    <name evidence="3" type="ORF">OSO01_04510</name>
</gene>
<evidence type="ECO:0000313" key="3">
    <source>
        <dbReference type="EMBL" id="GEN85712.1"/>
    </source>
</evidence>
<dbReference type="RefSeq" id="WP_147208208.1">
    <property type="nucleotide sequence ID" value="NZ_BJYM01000002.1"/>
</dbReference>
<dbReference type="Pfam" id="PF05239">
    <property type="entry name" value="PRC"/>
    <property type="match status" value="1"/>
</dbReference>
<dbReference type="Proteomes" id="UP000321558">
    <property type="component" value="Unassembled WGS sequence"/>
</dbReference>
<dbReference type="Gene3D" id="3.90.50.10">
    <property type="entry name" value="Photosynthetic Reaction Center, subunit H, domain 2"/>
    <property type="match status" value="1"/>
</dbReference>
<name>A0A511ZE45_9BACI</name>
<evidence type="ECO:0000256" key="1">
    <source>
        <dbReference type="SAM" id="MobiDB-lite"/>
    </source>
</evidence>
<organism evidence="3 4">
    <name type="scientific">Oceanobacillus sojae</name>
    <dbReference type="NCBI Taxonomy" id="582851"/>
    <lineage>
        <taxon>Bacteria</taxon>
        <taxon>Bacillati</taxon>
        <taxon>Bacillota</taxon>
        <taxon>Bacilli</taxon>
        <taxon>Bacillales</taxon>
        <taxon>Bacillaceae</taxon>
        <taxon>Oceanobacillus</taxon>
    </lineage>
</organism>
<proteinExistence type="predicted"/>
<feature type="region of interest" description="Disordered" evidence="1">
    <location>
        <begin position="112"/>
        <end position="141"/>
    </location>
</feature>
<dbReference type="InterPro" id="IPR011033">
    <property type="entry name" value="PRC_barrel-like_sf"/>
</dbReference>
<evidence type="ECO:0000313" key="4">
    <source>
        <dbReference type="Proteomes" id="UP000321558"/>
    </source>
</evidence>
<keyword evidence="4" id="KW-1185">Reference proteome</keyword>
<dbReference type="STRING" id="582851.GCA_900162665_02680"/>
<dbReference type="GO" id="GO:0019684">
    <property type="term" value="P:photosynthesis, light reaction"/>
    <property type="evidence" value="ECO:0007669"/>
    <property type="project" value="InterPro"/>
</dbReference>
<dbReference type="AlphaFoldDB" id="A0A511ZE45"/>
<dbReference type="OrthoDB" id="9793882at2"/>
<feature type="domain" description="PRC-barrel" evidence="2">
    <location>
        <begin position="2"/>
        <end position="74"/>
    </location>
</feature>
<accession>A0A511ZE45</accession>
<reference evidence="3 4" key="1">
    <citation type="submission" date="2019-07" db="EMBL/GenBank/DDBJ databases">
        <title>Whole genome shotgun sequence of Oceanobacillus sojae NBRC 105379.</title>
        <authorList>
            <person name="Hosoyama A."/>
            <person name="Uohara A."/>
            <person name="Ohji S."/>
            <person name="Ichikawa N."/>
        </authorList>
    </citation>
    <scope>NUCLEOTIDE SEQUENCE [LARGE SCALE GENOMIC DNA]</scope>
    <source>
        <strain evidence="3 4">NBRC 105379</strain>
    </source>
</reference>
<sequence>MFLGSTLTNLNIHAVDGEIGKVKDLYFNDDWELRFIIVDTRKWLPGKKVLLPFHVQEEINLEEGYMKVDRHKETIRESPKVPEDNDLISSYQGTVLDYFGWNNYKENAVLDSDHGPVTTGNNEYNNGDIPPEPDLAAPDEGQNDNLRSIDEFLEFKVHAKDGKIGMLDDVILTEDGRIQYLVVNSSESYVENSLYLYRADQVTSVDWFEKDLYLDDSVKGMELVTPFKNKEEVFQHLNHS</sequence>
<dbReference type="EMBL" id="BJYM01000002">
    <property type="protein sequence ID" value="GEN85712.1"/>
    <property type="molecule type" value="Genomic_DNA"/>
</dbReference>
<evidence type="ECO:0000259" key="2">
    <source>
        <dbReference type="Pfam" id="PF05239"/>
    </source>
</evidence>
<dbReference type="InterPro" id="IPR014747">
    <property type="entry name" value="Bac_photo_RC_H_C"/>
</dbReference>
<dbReference type="InterPro" id="IPR027275">
    <property type="entry name" value="PRC-brl_dom"/>
</dbReference>
<dbReference type="SUPFAM" id="SSF50346">
    <property type="entry name" value="PRC-barrel domain"/>
    <property type="match status" value="2"/>
</dbReference>
<comment type="caution">
    <text evidence="3">The sequence shown here is derived from an EMBL/GenBank/DDBJ whole genome shotgun (WGS) entry which is preliminary data.</text>
</comment>
<protein>
    <recommendedName>
        <fullName evidence="2">PRC-barrel domain-containing protein</fullName>
    </recommendedName>
</protein>
<dbReference type="GO" id="GO:0030077">
    <property type="term" value="C:plasma membrane light-harvesting complex"/>
    <property type="evidence" value="ECO:0007669"/>
    <property type="project" value="InterPro"/>
</dbReference>